<name>A0A3A8F8M3_9GAMM</name>
<dbReference type="Proteomes" id="UP000280405">
    <property type="component" value="Unassembled WGS sequence"/>
</dbReference>
<evidence type="ECO:0000313" key="2">
    <source>
        <dbReference type="Proteomes" id="UP000280405"/>
    </source>
</evidence>
<dbReference type="RefSeq" id="WP_120383553.1">
    <property type="nucleotide sequence ID" value="NZ_RAXT01000009.1"/>
</dbReference>
<keyword evidence="2" id="KW-1185">Reference proteome</keyword>
<organism evidence="1 2">
    <name type="scientific">Acinetobacter rongchengensis</name>
    <dbReference type="NCBI Taxonomy" id="2419601"/>
    <lineage>
        <taxon>Bacteria</taxon>
        <taxon>Pseudomonadati</taxon>
        <taxon>Pseudomonadota</taxon>
        <taxon>Gammaproteobacteria</taxon>
        <taxon>Moraxellales</taxon>
        <taxon>Moraxellaceae</taxon>
        <taxon>Acinetobacter</taxon>
    </lineage>
</organism>
<evidence type="ECO:0008006" key="3">
    <source>
        <dbReference type="Google" id="ProtNLM"/>
    </source>
</evidence>
<comment type="caution">
    <text evidence="1">The sequence shown here is derived from an EMBL/GenBank/DDBJ whole genome shotgun (WGS) entry which is preliminary data.</text>
</comment>
<dbReference type="AlphaFoldDB" id="A0A3A8F8M3"/>
<gene>
    <name evidence="1" type="ORF">D7V20_06775</name>
</gene>
<sequence>MKIQRVVTFLSLAFALQGCSLFNNSPCNDEQVTDSVKKLYANQININPLSKIDQLRARLTQSSTPVQGDSQSIVGIELKQIKQLNIEKLKSENTQESQAVLDIIHDRFEDAQYICKATIKQEINTSKLTEIAQQMSPENSKLIQKNKLNIPIVYAIYTPNGKKPYEVQYSPENALHLMLAIMLKKAN</sequence>
<proteinExistence type="predicted"/>
<protein>
    <recommendedName>
        <fullName evidence="3">Lipoprotein</fullName>
    </recommendedName>
</protein>
<dbReference type="EMBL" id="RAXT01000009">
    <property type="protein sequence ID" value="RKG38704.1"/>
    <property type="molecule type" value="Genomic_DNA"/>
</dbReference>
<dbReference type="OrthoDB" id="6685344at2"/>
<dbReference type="PROSITE" id="PS51257">
    <property type="entry name" value="PROKAR_LIPOPROTEIN"/>
    <property type="match status" value="1"/>
</dbReference>
<evidence type="ECO:0000313" key="1">
    <source>
        <dbReference type="EMBL" id="RKG38704.1"/>
    </source>
</evidence>
<reference evidence="1 2" key="1">
    <citation type="submission" date="2018-09" db="EMBL/GenBank/DDBJ databases">
        <title>The draft genome of Acinetobacter spp. strains.</title>
        <authorList>
            <person name="Qin J."/>
            <person name="Feng Y."/>
            <person name="Zong Z."/>
        </authorList>
    </citation>
    <scope>NUCLEOTIDE SEQUENCE [LARGE SCALE GENOMIC DNA]</scope>
    <source>
        <strain evidence="1 2">WCHAc060115</strain>
    </source>
</reference>
<accession>A0A3A8F8M3</accession>